<dbReference type="Gene3D" id="3.10.110.10">
    <property type="entry name" value="Ubiquitin Conjugating Enzyme"/>
    <property type="match status" value="1"/>
</dbReference>
<accession>A0A1B9C297</accession>
<protein>
    <submittedName>
        <fullName evidence="2">Ubiquitin-conjugating enzyme</fullName>
    </submittedName>
</protein>
<sequence>MVSRKLAPQVKKEYDDIQAEKQYIKQYIVKIDQSASNSLNVYIFGRKNSFHENGIFKLNILLTDQYPQKQPVWKFQKPYPYNSHIYSDGRQSSSLLYTWKQDTNLRILIESVIDVLYQNNGGPSDNPFNCYKIFKENVELFNQNCKKQAKLCNEAFLKEV</sequence>
<dbReference type="EMBL" id="JH659694">
    <property type="protein sequence ID" value="OCB06983.1"/>
    <property type="molecule type" value="Genomic_DNA"/>
</dbReference>
<name>A0A1B9C297_TETTS</name>
<proteinExistence type="predicted"/>
<dbReference type="InterPro" id="IPR050113">
    <property type="entry name" value="Ub_conjugating_enzyme"/>
</dbReference>
<evidence type="ECO:0000259" key="1">
    <source>
        <dbReference type="PROSITE" id="PS50127"/>
    </source>
</evidence>
<evidence type="ECO:0000313" key="2">
    <source>
        <dbReference type="EMBL" id="OCB06983.1"/>
    </source>
</evidence>
<organism evidence="2">
    <name type="scientific">Tetrahymena thermophila (strain SB210)</name>
    <dbReference type="NCBI Taxonomy" id="312017"/>
    <lineage>
        <taxon>Eukaryota</taxon>
        <taxon>Sar</taxon>
        <taxon>Alveolata</taxon>
        <taxon>Ciliophora</taxon>
        <taxon>Intramacronucleata</taxon>
        <taxon>Oligohymenophorea</taxon>
        <taxon>Hymenostomatida</taxon>
        <taxon>Tetrahymenina</taxon>
        <taxon>Tetrahymenidae</taxon>
        <taxon>Tetrahymena</taxon>
    </lineage>
</organism>
<dbReference type="PANTHER" id="PTHR24067">
    <property type="entry name" value="UBIQUITIN-CONJUGATING ENZYME E2"/>
    <property type="match status" value="1"/>
</dbReference>
<dbReference type="SMART" id="SM00212">
    <property type="entry name" value="UBCc"/>
    <property type="match status" value="1"/>
</dbReference>
<dbReference type="Proteomes" id="UP000242602">
    <property type="component" value="Unassembled WGS sequence"/>
</dbReference>
<dbReference type="AlphaFoldDB" id="A0A1B9C297"/>
<dbReference type="InterPro" id="IPR000608">
    <property type="entry name" value="UBC"/>
</dbReference>
<gene>
    <name evidence="2" type="ORF">TTHMIC_00010</name>
</gene>
<feature type="domain" description="UBC core" evidence="1">
    <location>
        <begin position="5"/>
        <end position="160"/>
    </location>
</feature>
<dbReference type="SUPFAM" id="SSF54495">
    <property type="entry name" value="UBC-like"/>
    <property type="match status" value="1"/>
</dbReference>
<dbReference type="InterPro" id="IPR016135">
    <property type="entry name" value="UBQ-conjugating_enzyme/RWD"/>
</dbReference>
<dbReference type="PROSITE" id="PS50127">
    <property type="entry name" value="UBC_2"/>
    <property type="match status" value="1"/>
</dbReference>
<reference evidence="2" key="1">
    <citation type="submission" date="2011-11" db="EMBL/GenBank/DDBJ databases">
        <title>The Genome Sequence of Tetrahymena thermophila SB210.</title>
        <authorList>
            <consortium name="The Broad Institute Genome Sequencing Platform"/>
            <person name="Russ C."/>
            <person name="Coyne R.S."/>
            <person name="Orias E."/>
            <person name="Taverna S.D."/>
            <person name="Papazyan R."/>
            <person name="Young S.K."/>
            <person name="Zeng Q."/>
            <person name="Gargeya S."/>
            <person name="Fitzgerald M."/>
            <person name="Haas B."/>
            <person name="Abouelleil A."/>
            <person name="Alvarado L."/>
            <person name="Arachchi H.M."/>
            <person name="Berlin A."/>
            <person name="Brown A."/>
            <person name="Chapman S.B."/>
            <person name="Chen Z."/>
            <person name="Dunbar C."/>
            <person name="Freedman E."/>
            <person name="Gearin G."/>
            <person name="Goldberg J."/>
            <person name="Griggs A."/>
            <person name="Gujja S."/>
            <person name="Heiman D."/>
            <person name="Howarth C."/>
            <person name="Lui A."/>
            <person name="MacDonald P.J.P."/>
            <person name="Montmayeur A."/>
            <person name="Murphy C."/>
            <person name="Neiman D."/>
            <person name="Pearson M."/>
            <person name="Priest M."/>
            <person name="Roberts A."/>
            <person name="Saif S."/>
            <person name="Shea T."/>
            <person name="Sisk P."/>
            <person name="Stolte C."/>
            <person name="Sykes S."/>
            <person name="Wortman J."/>
            <person name="Nusbaum C."/>
            <person name="Birren B."/>
        </authorList>
    </citation>
    <scope>NUCLEOTIDE SEQUENCE [LARGE SCALE GENOMIC DNA]</scope>
    <source>
        <strain evidence="2">SB210</strain>
    </source>
</reference>
<reference evidence="2" key="2">
    <citation type="submission" date="2016-07" db="EMBL/GenBank/DDBJ databases">
        <authorList>
            <person name="Coyne R.S."/>
            <person name="Hamilton E.P."/>
            <person name="Orias E."/>
            <person name="Russ C."/>
            <person name="Kapusta A."/>
            <person name="Bidwell S.L."/>
            <person name="Krishnakumar V."/>
            <person name="Zafar N."/>
            <person name="Tang H."/>
            <person name="Hadjithomas M."/>
        </authorList>
    </citation>
    <scope>NUCLEOTIDE SEQUENCE [LARGE SCALE GENOMIC DNA]</scope>
    <source>
        <strain evidence="2">SB210</strain>
    </source>
</reference>
<dbReference type="Pfam" id="PF00179">
    <property type="entry name" value="UQ_con"/>
    <property type="match status" value="1"/>
</dbReference>
<dbReference type="CDD" id="cd00195">
    <property type="entry name" value="UBCc_UEV"/>
    <property type="match status" value="1"/>
</dbReference>